<dbReference type="AlphaFoldDB" id="A0A1I7XJ79"/>
<reference evidence="2" key="1">
    <citation type="submission" date="2016-11" db="UniProtKB">
        <authorList>
            <consortium name="WormBaseParasite"/>
        </authorList>
    </citation>
    <scope>IDENTIFICATION</scope>
</reference>
<evidence type="ECO:0000313" key="2">
    <source>
        <dbReference type="WBParaSite" id="Hba_17766"/>
    </source>
</evidence>
<protein>
    <submittedName>
        <fullName evidence="2">HEPN domain-containing protein</fullName>
    </submittedName>
</protein>
<dbReference type="Proteomes" id="UP000095283">
    <property type="component" value="Unplaced"/>
</dbReference>
<name>A0A1I7XJ79_HETBA</name>
<evidence type="ECO:0000313" key="1">
    <source>
        <dbReference type="Proteomes" id="UP000095283"/>
    </source>
</evidence>
<keyword evidence="1" id="KW-1185">Reference proteome</keyword>
<sequence length="64" mass="7391">MGRYRTLYDDSLSLVHDGNTSSKLRQRLRKYLDKDALREEEIAEEVARTIIADVHNMVEAGKRG</sequence>
<organism evidence="1 2">
    <name type="scientific">Heterorhabditis bacteriophora</name>
    <name type="common">Entomopathogenic nematode worm</name>
    <dbReference type="NCBI Taxonomy" id="37862"/>
    <lineage>
        <taxon>Eukaryota</taxon>
        <taxon>Metazoa</taxon>
        <taxon>Ecdysozoa</taxon>
        <taxon>Nematoda</taxon>
        <taxon>Chromadorea</taxon>
        <taxon>Rhabditida</taxon>
        <taxon>Rhabditina</taxon>
        <taxon>Rhabditomorpha</taxon>
        <taxon>Strongyloidea</taxon>
        <taxon>Heterorhabditidae</taxon>
        <taxon>Heterorhabditis</taxon>
    </lineage>
</organism>
<dbReference type="WBParaSite" id="Hba_17766">
    <property type="protein sequence ID" value="Hba_17766"/>
    <property type="gene ID" value="Hba_17766"/>
</dbReference>
<proteinExistence type="predicted"/>
<accession>A0A1I7XJ79</accession>